<reference evidence="3 4" key="1">
    <citation type="submission" date="2023-07" db="EMBL/GenBank/DDBJ databases">
        <title>Micromonospora profundi TRM 95458 converts glycerol to a new osmotic compound.</title>
        <authorList>
            <person name="Lu D."/>
        </authorList>
    </citation>
    <scope>NUCLEOTIDE SEQUENCE [LARGE SCALE GENOMIC DNA]</scope>
    <source>
        <strain evidence="3 4">TRM95458</strain>
    </source>
</reference>
<feature type="signal peptide" evidence="2">
    <location>
        <begin position="1"/>
        <end position="27"/>
    </location>
</feature>
<accession>A0AAJ6HR79</accession>
<evidence type="ECO:0000256" key="2">
    <source>
        <dbReference type="SAM" id="SignalP"/>
    </source>
</evidence>
<proteinExistence type="predicted"/>
<evidence type="ECO:0000313" key="3">
    <source>
        <dbReference type="EMBL" id="WLS45710.1"/>
    </source>
</evidence>
<evidence type="ECO:0000313" key="4">
    <source>
        <dbReference type="Proteomes" id="UP001235874"/>
    </source>
</evidence>
<organism evidence="3 4">
    <name type="scientific">Micromonospora profundi</name>
    <dbReference type="NCBI Taxonomy" id="1420889"/>
    <lineage>
        <taxon>Bacteria</taxon>
        <taxon>Bacillati</taxon>
        <taxon>Actinomycetota</taxon>
        <taxon>Actinomycetes</taxon>
        <taxon>Micromonosporales</taxon>
        <taxon>Micromonosporaceae</taxon>
        <taxon>Micromonospora</taxon>
    </lineage>
</organism>
<evidence type="ECO:0000256" key="1">
    <source>
        <dbReference type="SAM" id="Phobius"/>
    </source>
</evidence>
<feature type="chain" id="PRO_5042573490" description="DUF3592 domain-containing protein" evidence="2">
    <location>
        <begin position="28"/>
        <end position="200"/>
    </location>
</feature>
<dbReference type="KEGG" id="mprn:Q3V37_30985"/>
<keyword evidence="1" id="KW-0812">Transmembrane</keyword>
<protein>
    <recommendedName>
        <fullName evidence="5">DUF3592 domain-containing protein</fullName>
    </recommendedName>
</protein>
<feature type="transmembrane region" description="Helical" evidence="1">
    <location>
        <begin position="153"/>
        <end position="171"/>
    </location>
</feature>
<dbReference type="RefSeq" id="WP_167945451.1">
    <property type="nucleotide sequence ID" value="NZ_CP130472.1"/>
</dbReference>
<dbReference type="EMBL" id="CP130472">
    <property type="protein sequence ID" value="WLS45710.1"/>
    <property type="molecule type" value="Genomic_DNA"/>
</dbReference>
<sequence>MSHFRLRARYVVLLAIAGMAAFLWNQATRTDKPDLPAELFVVTGTVESYRTVLTGSGTGKRSSPAVLNLVKLREYPDQVEFSIEPPSTNGVAPGTSVRFEMREDPWPILKDAGSYDNASYRIFVDGATFDGTVHYTAAEAQARNDAAVLQLRSISALLWAVVVILLASLAWRQRVFLRSLRQPDGVSAAVDRLRRIVYRE</sequence>
<gene>
    <name evidence="3" type="ORF">Q3V37_30985</name>
</gene>
<dbReference type="AlphaFoldDB" id="A0AAJ6HR79"/>
<keyword evidence="4" id="KW-1185">Reference proteome</keyword>
<keyword evidence="2" id="KW-0732">Signal</keyword>
<dbReference type="Proteomes" id="UP001235874">
    <property type="component" value="Chromosome"/>
</dbReference>
<name>A0AAJ6HR79_9ACTN</name>
<keyword evidence="1" id="KW-1133">Transmembrane helix</keyword>
<keyword evidence="1" id="KW-0472">Membrane</keyword>
<evidence type="ECO:0008006" key="5">
    <source>
        <dbReference type="Google" id="ProtNLM"/>
    </source>
</evidence>